<evidence type="ECO:0000313" key="2">
    <source>
        <dbReference type="EMBL" id="MFC4130600.1"/>
    </source>
</evidence>
<reference evidence="3" key="1">
    <citation type="journal article" date="2019" name="Int. J. Syst. Evol. Microbiol.">
        <title>The Global Catalogue of Microorganisms (GCM) 10K type strain sequencing project: providing services to taxonomists for standard genome sequencing and annotation.</title>
        <authorList>
            <consortium name="The Broad Institute Genomics Platform"/>
            <consortium name="The Broad Institute Genome Sequencing Center for Infectious Disease"/>
            <person name="Wu L."/>
            <person name="Ma J."/>
        </authorList>
    </citation>
    <scope>NUCLEOTIDE SEQUENCE [LARGE SCALE GENOMIC DNA]</scope>
    <source>
        <strain evidence="3">CGMCC 4.7289</strain>
    </source>
</reference>
<dbReference type="Pfam" id="PF14028">
    <property type="entry name" value="Lant_dehydr_C"/>
    <property type="match status" value="1"/>
</dbReference>
<sequence>MTTPGWRQTTITFADPDTAEQTAVDHLAPILADAEARSLITAWFYVRKGEWRLRYLPSTSNGPAEDHVSSELQRLIRLGIVLGAVAGIYEPEVYAFGGPDAMDIAHQLWHHDSRHLLAGSMAHQREQSIMLVAAMMRAAGLDWYEQGDVWARVAEHRDPPDPGHVASLQHATQRLLTVDIVSLTVPGATMATCSALVEAYIAAGDSLRRLNQAGRLQHRGLRDILTHHVIFAWNRRSIPGLHQAAIAAAAKILIFGPGPNVDPLTTGGEA</sequence>
<keyword evidence="3" id="KW-1185">Reference proteome</keyword>
<accession>A0ABV8LIP5</accession>
<protein>
    <submittedName>
        <fullName evidence="2">Thiopeptide-type bacteriocin biosynthesis protein</fullName>
    </submittedName>
</protein>
<feature type="domain" description="Thiopeptide-type bacteriocin biosynthesis" evidence="1">
    <location>
        <begin position="6"/>
        <end position="249"/>
    </location>
</feature>
<organism evidence="2 3">
    <name type="scientific">Hamadaea flava</name>
    <dbReference type="NCBI Taxonomy" id="1742688"/>
    <lineage>
        <taxon>Bacteria</taxon>
        <taxon>Bacillati</taxon>
        <taxon>Actinomycetota</taxon>
        <taxon>Actinomycetes</taxon>
        <taxon>Micromonosporales</taxon>
        <taxon>Micromonosporaceae</taxon>
        <taxon>Hamadaea</taxon>
    </lineage>
</organism>
<dbReference type="EMBL" id="JBHSAY010000005">
    <property type="protein sequence ID" value="MFC4130600.1"/>
    <property type="molecule type" value="Genomic_DNA"/>
</dbReference>
<evidence type="ECO:0000259" key="1">
    <source>
        <dbReference type="Pfam" id="PF14028"/>
    </source>
</evidence>
<dbReference type="NCBIfam" id="TIGR03891">
    <property type="entry name" value="thiopep_ocin"/>
    <property type="match status" value="1"/>
</dbReference>
<dbReference type="Proteomes" id="UP001595816">
    <property type="component" value="Unassembled WGS sequence"/>
</dbReference>
<name>A0ABV8LIP5_9ACTN</name>
<gene>
    <name evidence="2" type="ORF">ACFOZ4_08280</name>
</gene>
<evidence type="ECO:0000313" key="3">
    <source>
        <dbReference type="Proteomes" id="UP001595816"/>
    </source>
</evidence>
<proteinExistence type="predicted"/>
<dbReference type="InterPro" id="IPR023809">
    <property type="entry name" value="Thiopep_bacteriocin_synth_dom"/>
</dbReference>
<dbReference type="RefSeq" id="WP_253757590.1">
    <property type="nucleotide sequence ID" value="NZ_JAMZDZ010000001.1"/>
</dbReference>
<comment type="caution">
    <text evidence="2">The sequence shown here is derived from an EMBL/GenBank/DDBJ whole genome shotgun (WGS) entry which is preliminary data.</text>
</comment>